<feature type="domain" description="Helicase HerA central" evidence="1">
    <location>
        <begin position="319"/>
        <end position="415"/>
    </location>
</feature>
<proteinExistence type="predicted"/>
<dbReference type="Pfam" id="PF01935">
    <property type="entry name" value="DUF87"/>
    <property type="match status" value="1"/>
</dbReference>
<dbReference type="RefSeq" id="WP_173081051.1">
    <property type="nucleotide sequence ID" value="NZ_BAABJB010000038.1"/>
</dbReference>
<reference evidence="2 3" key="1">
    <citation type="submission" date="2020-03" db="EMBL/GenBank/DDBJ databases">
        <title>Whole genome shotgun sequence of Phytohabitans rumicis NBRC 108638.</title>
        <authorList>
            <person name="Komaki H."/>
            <person name="Tamura T."/>
        </authorList>
    </citation>
    <scope>NUCLEOTIDE SEQUENCE [LARGE SCALE GENOMIC DNA]</scope>
    <source>
        <strain evidence="2 3">NBRC 108638</strain>
    </source>
</reference>
<dbReference type="SUPFAM" id="SSF52540">
    <property type="entry name" value="P-loop containing nucleoside triphosphate hydrolases"/>
    <property type="match status" value="1"/>
</dbReference>
<evidence type="ECO:0000313" key="3">
    <source>
        <dbReference type="Proteomes" id="UP000482960"/>
    </source>
</evidence>
<organism evidence="2 3">
    <name type="scientific">Phytohabitans rumicis</name>
    <dbReference type="NCBI Taxonomy" id="1076125"/>
    <lineage>
        <taxon>Bacteria</taxon>
        <taxon>Bacillati</taxon>
        <taxon>Actinomycetota</taxon>
        <taxon>Actinomycetes</taxon>
        <taxon>Micromonosporales</taxon>
        <taxon>Micromonosporaceae</taxon>
    </lineage>
</organism>
<evidence type="ECO:0000313" key="2">
    <source>
        <dbReference type="EMBL" id="GFJ94112.1"/>
    </source>
</evidence>
<dbReference type="Gene3D" id="3.40.50.300">
    <property type="entry name" value="P-loop containing nucleotide triphosphate hydrolases"/>
    <property type="match status" value="2"/>
</dbReference>
<sequence length="962" mass="103774">MGDERWLDGLAAFAVRELPRPAPRLDGAAPDDGGQRQRAAAVAAAFHAAGPETATVGIAWCRPSAQQPVGVWALGDVIGSRTVDGGLTLSLPIGARATAVPEGVAAELRSLPVWTRVGAIADALALDTGDGPERAQARLSLPEALLAVWHEPFAWLIAATAVSLDEIADRAADIAEQARDARSRAQSSAEYAVRSTRLERQLGELRLASTTGLWRVHLLAGGTDERSARRIGATLAGAADLAGLPHVLVPTGVTGPLDDALYHPAWGSAPADAPFFAPSRLVAALLEPPRREVPGLRLRLPPDFDTTPEADALAGTDVVHLGRVLDGNGAPVGALPVAAASLVRHVFVAGATGAGKSQTVRNLLEEATRIGVPWLVIEPSKAEYRAMAARLPGVPVMVVRPGDVDTAPAGLNPLEPAAGFPLQTHVDLVRALFNAAFDAEEPFPQVLSAALIRCYERQGWHLALNRPQDGARRPRYPTLTDLQRAAEEVVADIGYGREVTDNVRGFIRVRLASLRLGTTGRFFEGGHPLDFAEVLRNPVIFELEDVGDDQDKAFLMGTLLIRLTEHLRVDSRRADGGSGRPELRHLTVIEEAHRLLRRQTEQGPGAHAVEMFAALLAEIRAYGEGIVIAEQIPTKLIPDVIKNTAVKILHRLPALDDRQAVGATMNLTDGQSAYLVTLPPGTAAVFTDGMDYPVLARMPDGTAREAVPVAPGTPARLVGRRSATCGPECVRRPCSLAEIGIASQLPRGPERSWWRLWAELCVVAHLTGWTAPRPRADLLAGARGLPRRTFDCVVGHLADAAVAVRSEIVTRSADPDALAAHIAHTMRAQLTRATPCAAEEPQWLARSFRWSLVWDELKRTARDRPDAPPHPRAAEWQERYGRTLPRTSAADQLATVQQWYQDDERDKRTRHEVFFGTHRPSAIETVLAATAPDDPWPARLDRALADFPNTRWARRYLGAPPP</sequence>
<dbReference type="EMBL" id="BLPG01000001">
    <property type="protein sequence ID" value="GFJ94112.1"/>
    <property type="molecule type" value="Genomic_DNA"/>
</dbReference>
<dbReference type="InterPro" id="IPR051162">
    <property type="entry name" value="T4SS_component"/>
</dbReference>
<protein>
    <recommendedName>
        <fullName evidence="1">Helicase HerA central domain-containing protein</fullName>
    </recommendedName>
</protein>
<keyword evidence="3" id="KW-1185">Reference proteome</keyword>
<comment type="caution">
    <text evidence="2">The sequence shown here is derived from an EMBL/GenBank/DDBJ whole genome shotgun (WGS) entry which is preliminary data.</text>
</comment>
<accession>A0A6V8LA75</accession>
<evidence type="ECO:0000259" key="1">
    <source>
        <dbReference type="Pfam" id="PF01935"/>
    </source>
</evidence>
<dbReference type="Proteomes" id="UP000482960">
    <property type="component" value="Unassembled WGS sequence"/>
</dbReference>
<reference evidence="2 3" key="2">
    <citation type="submission" date="2020-03" db="EMBL/GenBank/DDBJ databases">
        <authorList>
            <person name="Ichikawa N."/>
            <person name="Kimura A."/>
            <person name="Kitahashi Y."/>
            <person name="Uohara A."/>
        </authorList>
    </citation>
    <scope>NUCLEOTIDE SEQUENCE [LARGE SCALE GENOMIC DNA]</scope>
    <source>
        <strain evidence="2 3">NBRC 108638</strain>
    </source>
</reference>
<dbReference type="InterPro" id="IPR027417">
    <property type="entry name" value="P-loop_NTPase"/>
</dbReference>
<dbReference type="InterPro" id="IPR002789">
    <property type="entry name" value="HerA_central"/>
</dbReference>
<dbReference type="PANTHER" id="PTHR30121">
    <property type="entry name" value="UNCHARACTERIZED PROTEIN YJGR-RELATED"/>
    <property type="match status" value="1"/>
</dbReference>
<dbReference type="PANTHER" id="PTHR30121:SF6">
    <property type="entry name" value="SLR6007 PROTEIN"/>
    <property type="match status" value="1"/>
</dbReference>
<name>A0A6V8LA75_9ACTN</name>
<gene>
    <name evidence="2" type="ORF">Prum_077540</name>
</gene>
<dbReference type="AlphaFoldDB" id="A0A6V8LA75"/>